<evidence type="ECO:0000256" key="4">
    <source>
        <dbReference type="PIRNR" id="PIRNR002756"/>
    </source>
</evidence>
<evidence type="ECO:0000313" key="6">
    <source>
        <dbReference type="EMBL" id="HGI43253.1"/>
    </source>
</evidence>
<dbReference type="GO" id="GO:0043190">
    <property type="term" value="C:ATP-binding cassette (ABC) transporter complex"/>
    <property type="evidence" value="ECO:0007669"/>
    <property type="project" value="InterPro"/>
</dbReference>
<dbReference type="PIRSF" id="PIRSF002756">
    <property type="entry name" value="PstS"/>
    <property type="match status" value="1"/>
</dbReference>
<dbReference type="GO" id="GO:0042301">
    <property type="term" value="F:phosphate ion binding"/>
    <property type="evidence" value="ECO:0007669"/>
    <property type="project" value="InterPro"/>
</dbReference>
<keyword evidence="2 4" id="KW-0813">Transport</keyword>
<dbReference type="GO" id="GO:0035435">
    <property type="term" value="P:phosphate ion transmembrane transport"/>
    <property type="evidence" value="ECO:0007669"/>
    <property type="project" value="InterPro"/>
</dbReference>
<dbReference type="PANTHER" id="PTHR42996:SF1">
    <property type="entry name" value="PHOSPHATE-BINDING PROTEIN PSTS"/>
    <property type="match status" value="1"/>
</dbReference>
<dbReference type="InterPro" id="IPR024370">
    <property type="entry name" value="PBP_domain"/>
</dbReference>
<comment type="similarity">
    <text evidence="1 4">Belongs to the PstS family.</text>
</comment>
<dbReference type="InterPro" id="IPR005673">
    <property type="entry name" value="ABC_phos-bd_PstS"/>
</dbReference>
<feature type="domain" description="PBP" evidence="5">
    <location>
        <begin position="36"/>
        <end position="340"/>
    </location>
</feature>
<dbReference type="EMBL" id="DTFI01000072">
    <property type="protein sequence ID" value="HGI43253.1"/>
    <property type="molecule type" value="Genomic_DNA"/>
</dbReference>
<evidence type="ECO:0000256" key="3">
    <source>
        <dbReference type="ARBA" id="ARBA00022592"/>
    </source>
</evidence>
<evidence type="ECO:0000256" key="2">
    <source>
        <dbReference type="ARBA" id="ARBA00022448"/>
    </source>
</evidence>
<organism evidence="6">
    <name type="scientific">Thermofilum pendens</name>
    <dbReference type="NCBI Taxonomy" id="2269"/>
    <lineage>
        <taxon>Archaea</taxon>
        <taxon>Thermoproteota</taxon>
        <taxon>Thermoprotei</taxon>
        <taxon>Thermofilales</taxon>
        <taxon>Thermofilaceae</taxon>
        <taxon>Thermofilum</taxon>
    </lineage>
</organism>
<dbReference type="CDD" id="cd13565">
    <property type="entry name" value="PBP2_PstS"/>
    <property type="match status" value="1"/>
</dbReference>
<comment type="caution">
    <text evidence="6">The sequence shown here is derived from an EMBL/GenBank/DDBJ whole genome shotgun (WGS) entry which is preliminary data.</text>
</comment>
<gene>
    <name evidence="6" type="primary">pstS</name>
    <name evidence="6" type="ORF">ENV17_02550</name>
</gene>
<protein>
    <recommendedName>
        <fullName evidence="4">Phosphate-binding protein</fullName>
    </recommendedName>
</protein>
<reference evidence="6" key="1">
    <citation type="journal article" date="2020" name="mSystems">
        <title>Genome- and Community-Level Interaction Insights into Carbon Utilization and Element Cycling Functions of Hydrothermarchaeota in Hydrothermal Sediment.</title>
        <authorList>
            <person name="Zhou Z."/>
            <person name="Liu Y."/>
            <person name="Xu W."/>
            <person name="Pan J."/>
            <person name="Luo Z.H."/>
            <person name="Li M."/>
        </authorList>
    </citation>
    <scope>NUCLEOTIDE SEQUENCE [LARGE SCALE GENOMIC DNA]</scope>
    <source>
        <strain evidence="6">SpSt-735</strain>
    </source>
</reference>
<dbReference type="Pfam" id="PF12849">
    <property type="entry name" value="PBP_like_2"/>
    <property type="match status" value="1"/>
</dbReference>
<proteinExistence type="inferred from homology"/>
<dbReference type="AlphaFoldDB" id="A0A7C4B931"/>
<evidence type="ECO:0000259" key="5">
    <source>
        <dbReference type="Pfam" id="PF12849"/>
    </source>
</evidence>
<name>A0A7C4B931_THEPE</name>
<sequence>MNTRLLIAAIAAAALAALLVLIFLGQLGARELSPQPPQTPVVLLGSGATFPMEQILAWALQVKRIYPWLVVEYGGGGTGKGQSDFLQGVVDFAGSDVPLKTADWERAKSLYGGVLQVPIILGGVAVVYNIPELPPGYSLKLTGEVLADILLGKIEYWDDPRLAELNPGVVLPHERIVFVHRSDSSGTTEVFTTYLSKVSSEWRSKVGSGKTVSWPLDALGRGVGAQGNPGVAQAVRGTPYSIGYVELAYIRGLGVAALRNRSGEFVVPSRESVSKAAEALPLVNPLEDLSKLNILIILLDSEKPGAYPIVSPSYLLVKAPSAYTPEKARAMCAFLKYVLTEGQEEESLVEGYAPLPRSLRETLLSTLEKVCPSSSP</sequence>
<dbReference type="PANTHER" id="PTHR42996">
    <property type="entry name" value="PHOSPHATE-BINDING PROTEIN PSTS"/>
    <property type="match status" value="1"/>
</dbReference>
<keyword evidence="3 4" id="KW-0592">Phosphate transport</keyword>
<evidence type="ECO:0000256" key="1">
    <source>
        <dbReference type="ARBA" id="ARBA00008725"/>
    </source>
</evidence>
<dbReference type="NCBIfam" id="TIGR00975">
    <property type="entry name" value="3a0107s03"/>
    <property type="match status" value="1"/>
</dbReference>
<dbReference type="InterPro" id="IPR050962">
    <property type="entry name" value="Phosphate-bind_PstS"/>
</dbReference>
<dbReference type="Gene3D" id="3.40.190.10">
    <property type="entry name" value="Periplasmic binding protein-like II"/>
    <property type="match status" value="2"/>
</dbReference>
<dbReference type="SUPFAM" id="SSF53850">
    <property type="entry name" value="Periplasmic binding protein-like II"/>
    <property type="match status" value="1"/>
</dbReference>
<accession>A0A7C4B931</accession>